<gene>
    <name evidence="3" type="ORF">QBC38DRAFT_15828</name>
</gene>
<reference evidence="3" key="2">
    <citation type="submission" date="2023-05" db="EMBL/GenBank/DDBJ databases">
        <authorList>
            <consortium name="Lawrence Berkeley National Laboratory"/>
            <person name="Steindorff A."/>
            <person name="Hensen N."/>
            <person name="Bonometti L."/>
            <person name="Westerberg I."/>
            <person name="Brannstrom I.O."/>
            <person name="Guillou S."/>
            <person name="Cros-Aarteil S."/>
            <person name="Calhoun S."/>
            <person name="Haridas S."/>
            <person name="Kuo A."/>
            <person name="Mondo S."/>
            <person name="Pangilinan J."/>
            <person name="Riley R."/>
            <person name="Labutti K."/>
            <person name="Andreopoulos B."/>
            <person name="Lipzen A."/>
            <person name="Chen C."/>
            <person name="Yanf M."/>
            <person name="Daum C."/>
            <person name="Ng V."/>
            <person name="Clum A."/>
            <person name="Ohm R."/>
            <person name="Martin F."/>
            <person name="Silar P."/>
            <person name="Natvig D."/>
            <person name="Lalanne C."/>
            <person name="Gautier V."/>
            <person name="Ament-Velasquez S.L."/>
            <person name="Kruys A."/>
            <person name="Hutchinson M.I."/>
            <person name="Powell A.J."/>
            <person name="Barry K."/>
            <person name="Miller A.N."/>
            <person name="Grigoriev I.V."/>
            <person name="Debuchy R."/>
            <person name="Gladieux P."/>
            <person name="Thoren M.H."/>
            <person name="Johannesson H."/>
        </authorList>
    </citation>
    <scope>NUCLEOTIDE SEQUENCE</scope>
    <source>
        <strain evidence="3">CBS 990.96</strain>
    </source>
</reference>
<dbReference type="Proteomes" id="UP001301958">
    <property type="component" value="Unassembled WGS sequence"/>
</dbReference>
<feature type="region of interest" description="Disordered" evidence="2">
    <location>
        <begin position="285"/>
        <end position="308"/>
    </location>
</feature>
<organism evidence="3 4">
    <name type="scientific">Podospora fimiseda</name>
    <dbReference type="NCBI Taxonomy" id="252190"/>
    <lineage>
        <taxon>Eukaryota</taxon>
        <taxon>Fungi</taxon>
        <taxon>Dikarya</taxon>
        <taxon>Ascomycota</taxon>
        <taxon>Pezizomycotina</taxon>
        <taxon>Sordariomycetes</taxon>
        <taxon>Sordariomycetidae</taxon>
        <taxon>Sordariales</taxon>
        <taxon>Podosporaceae</taxon>
        <taxon>Podospora</taxon>
    </lineage>
</organism>
<dbReference type="Gene3D" id="3.30.160.60">
    <property type="entry name" value="Classic Zinc Finger"/>
    <property type="match status" value="1"/>
</dbReference>
<feature type="region of interest" description="Disordered" evidence="2">
    <location>
        <begin position="369"/>
        <end position="388"/>
    </location>
</feature>
<evidence type="ECO:0000313" key="4">
    <source>
        <dbReference type="Proteomes" id="UP001301958"/>
    </source>
</evidence>
<keyword evidence="1" id="KW-0175">Coiled coil</keyword>
<feature type="compositionally biased region" description="Pro residues" evidence="2">
    <location>
        <begin position="294"/>
        <end position="303"/>
    </location>
</feature>
<feature type="region of interest" description="Disordered" evidence="2">
    <location>
        <begin position="393"/>
        <end position="451"/>
    </location>
</feature>
<accession>A0AAN7BJS3</accession>
<comment type="caution">
    <text evidence="3">The sequence shown here is derived from an EMBL/GenBank/DDBJ whole genome shotgun (WGS) entry which is preliminary data.</text>
</comment>
<feature type="coiled-coil region" evidence="1">
    <location>
        <begin position="468"/>
        <end position="502"/>
    </location>
</feature>
<evidence type="ECO:0000256" key="2">
    <source>
        <dbReference type="SAM" id="MobiDB-lite"/>
    </source>
</evidence>
<evidence type="ECO:0000256" key="1">
    <source>
        <dbReference type="SAM" id="Coils"/>
    </source>
</evidence>
<name>A0AAN7BJS3_9PEZI</name>
<sequence>MASINDSSIRIACPFSLHPGLNFERKKPHHFAGAKRAIRYISDLRRYMQRCSFCVLRDAGVGLNERVVTIYQLLFEDYEQTSTRVWRKKPSGWQHKTLEEILKYLEKVISFLRHLLVELTYAIRLSRLWSEYFGGMQHSCTTMPWTIWPSLVVLWGVCWMFNEPMQQPDFNFGGQDASLDGSSAPSYIYETNFAEMLAMYDPFDPFDPIQFNEQPPAHPVLDGQAPLLPVSPSNLIDHRQPPVYPVHNGQESLQLTVASANLNNPSTVVNSPLTDFSFDQGFDGSAEHYNTPVPSHPHVPPPTTVTVSPHPIQSVQAGPSVPAKTKIPCPHADCISTFTEKRSLKRHLEKTCKHDPSRQQQSFYCTHLHCPRSTPVSEGGKGPFSRRDHLKRHLNSKHPSQGVGDGPDQRSTPQRQDAANIIPWQASQDISVEPDERRASSSSSSSDHGVEWLRKEHKKRFDALAAKRRAWELEMEARENKFKEEEKRLAKLQATIGYLEKEEEGSEEGD</sequence>
<proteinExistence type="predicted"/>
<evidence type="ECO:0000313" key="3">
    <source>
        <dbReference type="EMBL" id="KAK4224513.1"/>
    </source>
</evidence>
<protein>
    <submittedName>
        <fullName evidence="3">Uncharacterized protein</fullName>
    </submittedName>
</protein>
<keyword evidence="4" id="KW-1185">Reference proteome</keyword>
<dbReference type="AlphaFoldDB" id="A0AAN7BJS3"/>
<reference evidence="3" key="1">
    <citation type="journal article" date="2023" name="Mol. Phylogenet. Evol.">
        <title>Genome-scale phylogeny and comparative genomics of the fungal order Sordariales.</title>
        <authorList>
            <person name="Hensen N."/>
            <person name="Bonometti L."/>
            <person name="Westerberg I."/>
            <person name="Brannstrom I.O."/>
            <person name="Guillou S."/>
            <person name="Cros-Aarteil S."/>
            <person name="Calhoun S."/>
            <person name="Haridas S."/>
            <person name="Kuo A."/>
            <person name="Mondo S."/>
            <person name="Pangilinan J."/>
            <person name="Riley R."/>
            <person name="LaButti K."/>
            <person name="Andreopoulos B."/>
            <person name="Lipzen A."/>
            <person name="Chen C."/>
            <person name="Yan M."/>
            <person name="Daum C."/>
            <person name="Ng V."/>
            <person name="Clum A."/>
            <person name="Steindorff A."/>
            <person name="Ohm R.A."/>
            <person name="Martin F."/>
            <person name="Silar P."/>
            <person name="Natvig D.O."/>
            <person name="Lalanne C."/>
            <person name="Gautier V."/>
            <person name="Ament-Velasquez S.L."/>
            <person name="Kruys A."/>
            <person name="Hutchinson M.I."/>
            <person name="Powell A.J."/>
            <person name="Barry K."/>
            <person name="Miller A.N."/>
            <person name="Grigoriev I.V."/>
            <person name="Debuchy R."/>
            <person name="Gladieux P."/>
            <person name="Hiltunen Thoren M."/>
            <person name="Johannesson H."/>
        </authorList>
    </citation>
    <scope>NUCLEOTIDE SEQUENCE</scope>
    <source>
        <strain evidence="3">CBS 990.96</strain>
    </source>
</reference>
<dbReference type="EMBL" id="MU865390">
    <property type="protein sequence ID" value="KAK4224513.1"/>
    <property type="molecule type" value="Genomic_DNA"/>
</dbReference>